<dbReference type="KEGG" id="tva:4771835"/>
<dbReference type="RefSeq" id="XP_001326073.1">
    <property type="nucleotide sequence ID" value="XM_001326038.1"/>
</dbReference>
<name>A2E0H0_TRIV3</name>
<gene>
    <name evidence="1" type="ORF">TVAG_044100</name>
</gene>
<dbReference type="InParanoid" id="A2E0H0"/>
<dbReference type="Proteomes" id="UP000001542">
    <property type="component" value="Unassembled WGS sequence"/>
</dbReference>
<dbReference type="EMBL" id="DS113279">
    <property type="protein sequence ID" value="EAY13850.1"/>
    <property type="molecule type" value="Genomic_DNA"/>
</dbReference>
<accession>A2E0H0</accession>
<reference evidence="1" key="2">
    <citation type="journal article" date="2007" name="Science">
        <title>Draft genome sequence of the sexually transmitted pathogen Trichomonas vaginalis.</title>
        <authorList>
            <person name="Carlton J.M."/>
            <person name="Hirt R.P."/>
            <person name="Silva J.C."/>
            <person name="Delcher A.L."/>
            <person name="Schatz M."/>
            <person name="Zhao Q."/>
            <person name="Wortman J.R."/>
            <person name="Bidwell S.L."/>
            <person name="Alsmark U.C.M."/>
            <person name="Besteiro S."/>
            <person name="Sicheritz-Ponten T."/>
            <person name="Noel C.J."/>
            <person name="Dacks J.B."/>
            <person name="Foster P.G."/>
            <person name="Simillion C."/>
            <person name="Van de Peer Y."/>
            <person name="Miranda-Saavedra D."/>
            <person name="Barton G.J."/>
            <person name="Westrop G.D."/>
            <person name="Mueller S."/>
            <person name="Dessi D."/>
            <person name="Fiori P.L."/>
            <person name="Ren Q."/>
            <person name="Paulsen I."/>
            <person name="Zhang H."/>
            <person name="Bastida-Corcuera F.D."/>
            <person name="Simoes-Barbosa A."/>
            <person name="Brown M.T."/>
            <person name="Hayes R.D."/>
            <person name="Mukherjee M."/>
            <person name="Okumura C.Y."/>
            <person name="Schneider R."/>
            <person name="Smith A.J."/>
            <person name="Vanacova S."/>
            <person name="Villalvazo M."/>
            <person name="Haas B.J."/>
            <person name="Pertea M."/>
            <person name="Feldblyum T.V."/>
            <person name="Utterback T.R."/>
            <person name="Shu C.L."/>
            <person name="Osoegawa K."/>
            <person name="de Jong P.J."/>
            <person name="Hrdy I."/>
            <person name="Horvathova L."/>
            <person name="Zubacova Z."/>
            <person name="Dolezal P."/>
            <person name="Malik S.B."/>
            <person name="Logsdon J.M. Jr."/>
            <person name="Henze K."/>
            <person name="Gupta A."/>
            <person name="Wang C.C."/>
            <person name="Dunne R.L."/>
            <person name="Upcroft J.A."/>
            <person name="Upcroft P."/>
            <person name="White O."/>
            <person name="Salzberg S.L."/>
            <person name="Tang P."/>
            <person name="Chiu C.-H."/>
            <person name="Lee Y.-S."/>
            <person name="Embley T.M."/>
            <person name="Coombs G.H."/>
            <person name="Mottram J.C."/>
            <person name="Tachezy J."/>
            <person name="Fraser-Liggett C.M."/>
            <person name="Johnson P.J."/>
        </authorList>
    </citation>
    <scope>NUCLEOTIDE SEQUENCE [LARGE SCALE GENOMIC DNA]</scope>
    <source>
        <strain evidence="1">G3</strain>
    </source>
</reference>
<dbReference type="VEuPathDB" id="TrichDB:TVAG_044100"/>
<organism evidence="1 2">
    <name type="scientific">Trichomonas vaginalis (strain ATCC PRA-98 / G3)</name>
    <dbReference type="NCBI Taxonomy" id="412133"/>
    <lineage>
        <taxon>Eukaryota</taxon>
        <taxon>Metamonada</taxon>
        <taxon>Parabasalia</taxon>
        <taxon>Trichomonadida</taxon>
        <taxon>Trichomonadidae</taxon>
        <taxon>Trichomonas</taxon>
    </lineage>
</organism>
<reference evidence="1" key="1">
    <citation type="submission" date="2006-10" db="EMBL/GenBank/DDBJ databases">
        <authorList>
            <person name="Amadeo P."/>
            <person name="Zhao Q."/>
            <person name="Wortman J."/>
            <person name="Fraser-Liggett C."/>
            <person name="Carlton J."/>
        </authorList>
    </citation>
    <scope>NUCLEOTIDE SEQUENCE</scope>
    <source>
        <strain evidence="1">G3</strain>
    </source>
</reference>
<evidence type="ECO:0000313" key="1">
    <source>
        <dbReference type="EMBL" id="EAY13850.1"/>
    </source>
</evidence>
<proteinExistence type="predicted"/>
<protein>
    <submittedName>
        <fullName evidence="1">Uncharacterized protein</fullName>
    </submittedName>
</protein>
<dbReference type="VEuPathDB" id="TrichDB:TVAGG3_0541350"/>
<evidence type="ECO:0000313" key="2">
    <source>
        <dbReference type="Proteomes" id="UP000001542"/>
    </source>
</evidence>
<keyword evidence="2" id="KW-1185">Reference proteome</keyword>
<dbReference type="SMR" id="A2E0H0"/>
<sequence>MTDCEIIDDEVMRKMLLEEFSDINVDTCDGGTISSELINHFQDLFNKTIPYDQITKDSPLYSIYAANACYCFGTANSYHIKKFANLGNPIAQYYYAEHLQSKLSYYDTLKERQIARFKTFMYILISAYKGKLPETIRTVNSHVWFDLEGLDINDENFFKSMVRDVKRKVF</sequence>
<dbReference type="AlphaFoldDB" id="A2E0H0"/>